<keyword evidence="1" id="KW-0472">Membrane</keyword>
<dbReference type="AlphaFoldDB" id="I3EIH6"/>
<name>I3EIH6_NEMP3</name>
<proteinExistence type="predicted"/>
<reference evidence="2" key="1">
    <citation type="submission" date="2011-01" db="EMBL/GenBank/DDBJ databases">
        <title>The Genome Sequence of Nematocida parisii strain ERTm3.</title>
        <authorList>
            <consortium name="The Broad Institute Genome Sequencing Platform"/>
            <consortium name="The Broad Institute Genome Sequencing Center for Infectious Disease"/>
            <person name="Cuomo C."/>
            <person name="Troemel E."/>
            <person name="Young S.K."/>
            <person name="Zeng Q."/>
            <person name="Gargeya S."/>
            <person name="Fitzgerald M."/>
            <person name="Haas B."/>
            <person name="Abouelleil A."/>
            <person name="Alvarado L."/>
            <person name="Arachchi H.M."/>
            <person name="Berlin A."/>
            <person name="Chapman S.B."/>
            <person name="Gearin G."/>
            <person name="Goldberg J."/>
            <person name="Griggs A."/>
            <person name="Gujja S."/>
            <person name="Hansen M."/>
            <person name="Heiman D."/>
            <person name="Howarth C."/>
            <person name="Larimer J."/>
            <person name="Lui A."/>
            <person name="MacDonald P.J.P."/>
            <person name="McCowen C."/>
            <person name="Montmayeur A."/>
            <person name="Murphy C."/>
            <person name="Neiman D."/>
            <person name="Pearson M."/>
            <person name="Priest M."/>
            <person name="Roberts A."/>
            <person name="Saif S."/>
            <person name="Shea T."/>
            <person name="Sisk P."/>
            <person name="Stolte C."/>
            <person name="Sykes S."/>
            <person name="Wortman J."/>
            <person name="Nusbaum C."/>
            <person name="Birren B."/>
        </authorList>
    </citation>
    <scope>NUCLEOTIDE SEQUENCE</scope>
    <source>
        <strain evidence="2">ERTm3</strain>
    </source>
</reference>
<dbReference type="OMA" id="WISCINT"/>
<dbReference type="HOGENOM" id="CLU_560306_0_0_1"/>
<dbReference type="EMBL" id="GL870877">
    <property type="protein sequence ID" value="EIJ89023.1"/>
    <property type="molecule type" value="Genomic_DNA"/>
</dbReference>
<dbReference type="VEuPathDB" id="MicrosporidiaDB:NEQG_00842"/>
<feature type="transmembrane region" description="Helical" evidence="1">
    <location>
        <begin position="456"/>
        <end position="481"/>
    </location>
</feature>
<dbReference type="OrthoDB" id="10297383at2759"/>
<keyword evidence="1" id="KW-0812">Transmembrane</keyword>
<dbReference type="InParanoid" id="I3EIH6"/>
<protein>
    <submittedName>
        <fullName evidence="2">Uncharacterized protein</fullName>
    </submittedName>
</protein>
<evidence type="ECO:0000313" key="3">
    <source>
        <dbReference type="Proteomes" id="UP000002872"/>
    </source>
</evidence>
<organism evidence="2 3">
    <name type="scientific">Nematocida parisii (strain ERTm3)</name>
    <name type="common">Nematode killer fungus</name>
    <dbReference type="NCBI Taxonomy" id="935791"/>
    <lineage>
        <taxon>Eukaryota</taxon>
        <taxon>Fungi</taxon>
        <taxon>Fungi incertae sedis</taxon>
        <taxon>Microsporidia</taxon>
        <taxon>Nematocida</taxon>
    </lineage>
</organism>
<evidence type="ECO:0000313" key="2">
    <source>
        <dbReference type="EMBL" id="EIJ89023.1"/>
    </source>
</evidence>
<keyword evidence="1" id="KW-1133">Transmembrane helix</keyword>
<gene>
    <name evidence="2" type="ORF">NEQG_00842</name>
</gene>
<keyword evidence="3" id="KW-1185">Reference proteome</keyword>
<accession>I3EIH6</accession>
<sequence>MIGDSPFELNIDKLSIEKVCNNHKNKNKNNPKEFLLNWISCINTSITISTDMTSNDYKDSILELAKLCIYKEIISNNEPISDTVHKLLIDENNSEEFKDLISKKVYNLYLKLENIHSVHVDIQEYFKRHISAEYINMYINYIQDNSEINQEINTDLQDISTYYLMNIEESAYELSDLYTKTENNKVLIEFSTEYIIKNLSSIREASNYIRKAESEGVDIITINNNLLSIIPKEYLKLLSTITINNTSIYEERKLSSFIHNTMEKILNMEELTDPEQKLSKVDNLQYNMRNITDNFYISLSNIVNDSNPSIVQDVIELVNTYSNDQISEFNKSIQDINERTGTLIKNKNQKREELIKIESGVEYNIQNTTKLNEINEINSKISKLNDLKDIISICKSNWESEISILNKEISGFKTNPSNMYTSQTNYIINSIKAYKNKIIQSKSNIFTYLFRNSIKYYVNIIQVTAIVLFICIYICVAYFLLNSNVYV</sequence>
<evidence type="ECO:0000256" key="1">
    <source>
        <dbReference type="SAM" id="Phobius"/>
    </source>
</evidence>
<dbReference type="Proteomes" id="UP000002872">
    <property type="component" value="Unassembled WGS sequence"/>
</dbReference>